<evidence type="ECO:0000313" key="3">
    <source>
        <dbReference type="EMBL" id="KIK97991.1"/>
    </source>
</evidence>
<dbReference type="OrthoDB" id="282149at2759"/>
<dbReference type="GO" id="GO:0005739">
    <property type="term" value="C:mitochondrion"/>
    <property type="evidence" value="ECO:0007669"/>
    <property type="project" value="TreeGrafter"/>
</dbReference>
<sequence length="92" mass="10250">MSSSCEALLSALKACLLASDCVRQHGRLPSECLKDHIHELPEACQNLRMATFECKRNMLDMRKRFRGNTVGMNAEKLRAQQAAPSPIPVAPR</sequence>
<dbReference type="FunCoup" id="A0A0D0E243">
    <property type="interactions" value="154"/>
</dbReference>
<reference evidence="4" key="2">
    <citation type="submission" date="2015-01" db="EMBL/GenBank/DDBJ databases">
        <title>Evolutionary Origins and Diversification of the Mycorrhizal Mutualists.</title>
        <authorList>
            <consortium name="DOE Joint Genome Institute"/>
            <consortium name="Mycorrhizal Genomics Consortium"/>
            <person name="Kohler A."/>
            <person name="Kuo A."/>
            <person name="Nagy L.G."/>
            <person name="Floudas D."/>
            <person name="Copeland A."/>
            <person name="Barry K.W."/>
            <person name="Cichocki N."/>
            <person name="Veneault-Fourrey C."/>
            <person name="LaButti K."/>
            <person name="Lindquist E.A."/>
            <person name="Lipzen A."/>
            <person name="Lundell T."/>
            <person name="Morin E."/>
            <person name="Murat C."/>
            <person name="Riley R."/>
            <person name="Ohm R."/>
            <person name="Sun H."/>
            <person name="Tunlid A."/>
            <person name="Henrissat B."/>
            <person name="Grigoriev I.V."/>
            <person name="Hibbett D.S."/>
            <person name="Martin F."/>
        </authorList>
    </citation>
    <scope>NUCLEOTIDE SEQUENCE [LARGE SCALE GENOMIC DNA]</scope>
    <source>
        <strain evidence="4">Ve08.2h10</strain>
    </source>
</reference>
<organism evidence="3 4">
    <name type="scientific">Paxillus rubicundulus Ve08.2h10</name>
    <dbReference type="NCBI Taxonomy" id="930991"/>
    <lineage>
        <taxon>Eukaryota</taxon>
        <taxon>Fungi</taxon>
        <taxon>Dikarya</taxon>
        <taxon>Basidiomycota</taxon>
        <taxon>Agaricomycotina</taxon>
        <taxon>Agaricomycetes</taxon>
        <taxon>Agaricomycetidae</taxon>
        <taxon>Boletales</taxon>
        <taxon>Paxilineae</taxon>
        <taxon>Paxillaceae</taxon>
        <taxon>Paxillus</taxon>
    </lineage>
</organism>
<dbReference type="Pfam" id="PF10203">
    <property type="entry name" value="Pet191_N"/>
    <property type="match status" value="1"/>
</dbReference>
<evidence type="ECO:0000256" key="2">
    <source>
        <dbReference type="ARBA" id="ARBA00023157"/>
    </source>
</evidence>
<dbReference type="PANTHER" id="PTHR28627:SF1">
    <property type="entry name" value="CYTOCHROME C OXIDASE ASSEMBLY FACTOR 5"/>
    <property type="match status" value="1"/>
</dbReference>
<dbReference type="InParanoid" id="A0A0D0E243"/>
<evidence type="ECO:0000256" key="1">
    <source>
        <dbReference type="ARBA" id="ARBA00007785"/>
    </source>
</evidence>
<comment type="similarity">
    <text evidence="1">Belongs to the PET191 family.</text>
</comment>
<dbReference type="AlphaFoldDB" id="A0A0D0E243"/>
<evidence type="ECO:0000313" key="4">
    <source>
        <dbReference type="Proteomes" id="UP000054538"/>
    </source>
</evidence>
<dbReference type="Proteomes" id="UP000054538">
    <property type="component" value="Unassembled WGS sequence"/>
</dbReference>
<name>A0A0D0E243_9AGAM</name>
<keyword evidence="4" id="KW-1185">Reference proteome</keyword>
<accession>A0A0D0E243</accession>
<dbReference type="InterPro" id="IPR018793">
    <property type="entry name" value="Cyt_c_oxidase_assmbl_Pet191"/>
</dbReference>
<proteinExistence type="inferred from homology"/>
<dbReference type="STRING" id="930991.A0A0D0E243"/>
<keyword evidence="2" id="KW-1015">Disulfide bond</keyword>
<dbReference type="PANTHER" id="PTHR28627">
    <property type="entry name" value="CYTOCHROME C OXIDASE ASSEMBLY FACTOR 5"/>
    <property type="match status" value="1"/>
</dbReference>
<dbReference type="HOGENOM" id="CLU_138069_3_1_1"/>
<dbReference type="GO" id="GO:0033617">
    <property type="term" value="P:mitochondrial respiratory chain complex IV assembly"/>
    <property type="evidence" value="ECO:0007669"/>
    <property type="project" value="TreeGrafter"/>
</dbReference>
<evidence type="ECO:0008006" key="5">
    <source>
        <dbReference type="Google" id="ProtNLM"/>
    </source>
</evidence>
<protein>
    <recommendedName>
        <fullName evidence="5">Cytochrome c oxidase assembly factor 5</fullName>
    </recommendedName>
</protein>
<gene>
    <name evidence="3" type="ORF">PAXRUDRAFT_135121</name>
</gene>
<dbReference type="EMBL" id="KN824911">
    <property type="protein sequence ID" value="KIK97991.1"/>
    <property type="molecule type" value="Genomic_DNA"/>
</dbReference>
<reference evidence="3 4" key="1">
    <citation type="submission" date="2014-04" db="EMBL/GenBank/DDBJ databases">
        <authorList>
            <consortium name="DOE Joint Genome Institute"/>
            <person name="Kuo A."/>
            <person name="Kohler A."/>
            <person name="Jargeat P."/>
            <person name="Nagy L.G."/>
            <person name="Floudas D."/>
            <person name="Copeland A."/>
            <person name="Barry K.W."/>
            <person name="Cichocki N."/>
            <person name="Veneault-Fourrey C."/>
            <person name="LaButti K."/>
            <person name="Lindquist E.A."/>
            <person name="Lipzen A."/>
            <person name="Lundell T."/>
            <person name="Morin E."/>
            <person name="Murat C."/>
            <person name="Sun H."/>
            <person name="Tunlid A."/>
            <person name="Henrissat B."/>
            <person name="Grigoriev I.V."/>
            <person name="Hibbett D.S."/>
            <person name="Martin F."/>
            <person name="Nordberg H.P."/>
            <person name="Cantor M.N."/>
            <person name="Hua S.X."/>
        </authorList>
    </citation>
    <scope>NUCLEOTIDE SEQUENCE [LARGE SCALE GENOMIC DNA]</scope>
    <source>
        <strain evidence="3 4">Ve08.2h10</strain>
    </source>
</reference>